<evidence type="ECO:0000313" key="2">
    <source>
        <dbReference type="Proteomes" id="UP001055658"/>
    </source>
</evidence>
<gene>
    <name evidence="1" type="ORF">MJO52_14460</name>
</gene>
<keyword evidence="2" id="KW-1185">Reference proteome</keyword>
<protein>
    <submittedName>
        <fullName evidence="1">Uncharacterized protein</fullName>
    </submittedName>
</protein>
<name>A0ABY4VEC6_9GAMM</name>
<reference evidence="1" key="1">
    <citation type="submission" date="2022-02" db="EMBL/GenBank/DDBJ databases">
        <title>Coral-associated bacteria.</title>
        <authorList>
            <person name="Tang K."/>
            <person name="Wang X."/>
        </authorList>
    </citation>
    <scope>NUCLEOTIDE SEQUENCE</scope>
    <source>
        <strain evidence="1">SCSIO 43006</strain>
    </source>
</reference>
<organism evidence="1 2">
    <name type="scientific">Microbulbifer variabilis</name>
    <dbReference type="NCBI Taxonomy" id="266805"/>
    <lineage>
        <taxon>Bacteria</taxon>
        <taxon>Pseudomonadati</taxon>
        <taxon>Pseudomonadota</taxon>
        <taxon>Gammaproteobacteria</taxon>
        <taxon>Cellvibrionales</taxon>
        <taxon>Microbulbiferaceae</taxon>
        <taxon>Microbulbifer</taxon>
    </lineage>
</organism>
<dbReference type="EMBL" id="CP092418">
    <property type="protein sequence ID" value="USD20274.1"/>
    <property type="molecule type" value="Genomic_DNA"/>
</dbReference>
<proteinExistence type="predicted"/>
<dbReference type="RefSeq" id="WP_252082496.1">
    <property type="nucleotide sequence ID" value="NZ_CP092418.1"/>
</dbReference>
<evidence type="ECO:0000313" key="1">
    <source>
        <dbReference type="EMBL" id="USD20274.1"/>
    </source>
</evidence>
<accession>A0ABY4VEC6</accession>
<sequence>MGLIWDMSHSISAFEAVEGDNTEYEIYNAESQALSSEDIYQDLAESLELAISKLSKNVNDSSRYFLIQWEPISSQLTLTVTDDQRKNDAQAVVRCHFTALGKQFQESQFKTDDDKQSAIAAFSEDLHFWCKEFLSTDQGFSQFSLVALFTSGSRDSAVIL</sequence>
<dbReference type="Proteomes" id="UP001055658">
    <property type="component" value="Chromosome"/>
</dbReference>